<dbReference type="InterPro" id="IPR038220">
    <property type="entry name" value="PHOX_C_sf"/>
</dbReference>
<sequence length="371" mass="42495">MCLYFPKPNNLMKLALHLNPLAANPIGTTPTHEQVITKIKAIFAPYEMEISDIKTLTMYHCEFFWLLFSPDSQLLCRKMRIDTIVRSMKTTILTAQTSYDRQRTCQRILLVGRPGRCSRPLASDRPRPKPWSLGRLQPRVEALPPRPWPGPAQYPRYVHGRTSHDGTRRDPDGCKDNGDCCWDKERGPQSRPEFDQVHRNKILNMGIGIEYFPSELNARDLALVDPPIKAIGGVRAPDARVQRLIRNGAEDEIRLYDLFGDARRFAIIVFVGDLANRESVDKLRRAEAAALVVRDPVNREKFPFMFEKSKVQLEWLMDHKGEAHERFGAGPELTTEGAVVVVRPDDYVGTTFRIDDFECVERYFDGFLIQA</sequence>
<dbReference type="EMBL" id="RBNJ01021431">
    <property type="protein sequence ID" value="RUS19727.1"/>
    <property type="molecule type" value="Genomic_DNA"/>
</dbReference>
<dbReference type="Proteomes" id="UP000274822">
    <property type="component" value="Unassembled WGS sequence"/>
</dbReference>
<dbReference type="SUPFAM" id="SSF52833">
    <property type="entry name" value="Thioredoxin-like"/>
    <property type="match status" value="1"/>
</dbReference>
<evidence type="ECO:0000313" key="4">
    <source>
        <dbReference type="EMBL" id="RUS19727.1"/>
    </source>
</evidence>
<organism evidence="4 5">
    <name type="scientific">Jimgerdemannia flammicorona</name>
    <dbReference type="NCBI Taxonomy" id="994334"/>
    <lineage>
        <taxon>Eukaryota</taxon>
        <taxon>Fungi</taxon>
        <taxon>Fungi incertae sedis</taxon>
        <taxon>Mucoromycota</taxon>
        <taxon>Mucoromycotina</taxon>
        <taxon>Endogonomycetes</taxon>
        <taxon>Endogonales</taxon>
        <taxon>Endogonaceae</taxon>
        <taxon>Jimgerdemannia</taxon>
    </lineage>
</organism>
<evidence type="ECO:0000256" key="2">
    <source>
        <dbReference type="SAM" id="MobiDB-lite"/>
    </source>
</evidence>
<reference evidence="4 5" key="1">
    <citation type="journal article" date="2018" name="New Phytol.">
        <title>Phylogenomics of Endogonaceae and evolution of mycorrhizas within Mucoromycota.</title>
        <authorList>
            <person name="Chang Y."/>
            <person name="Desiro A."/>
            <person name="Na H."/>
            <person name="Sandor L."/>
            <person name="Lipzen A."/>
            <person name="Clum A."/>
            <person name="Barry K."/>
            <person name="Grigoriev I.V."/>
            <person name="Martin F.M."/>
            <person name="Stajich J.E."/>
            <person name="Smith M.E."/>
            <person name="Bonito G."/>
            <person name="Spatafora J.W."/>
        </authorList>
    </citation>
    <scope>NUCLEOTIDE SEQUENCE [LARGE SCALE GENOMIC DNA]</scope>
    <source>
        <strain evidence="4 5">AD002</strain>
    </source>
</reference>
<comment type="caution">
    <text evidence="4">The sequence shown here is derived from an EMBL/GenBank/DDBJ whole genome shotgun (WGS) entry which is preliminary data.</text>
</comment>
<feature type="compositionally biased region" description="Basic and acidic residues" evidence="2">
    <location>
        <begin position="162"/>
        <end position="174"/>
    </location>
</feature>
<gene>
    <name evidence="4" type="ORF">BC938DRAFT_475682</name>
</gene>
<proteinExistence type="predicted"/>
<name>A0A433PQ61_9FUNG</name>
<accession>A0A433PQ61</accession>
<dbReference type="AlphaFoldDB" id="A0A433PQ61"/>
<feature type="region of interest" description="Disordered" evidence="2">
    <location>
        <begin position="142"/>
        <end position="174"/>
    </location>
</feature>
<dbReference type="InterPro" id="IPR012941">
    <property type="entry name" value="Phe_hydrox_C_dim_dom"/>
</dbReference>
<evidence type="ECO:0000313" key="5">
    <source>
        <dbReference type="Proteomes" id="UP000274822"/>
    </source>
</evidence>
<keyword evidence="5" id="KW-1185">Reference proteome</keyword>
<dbReference type="Pfam" id="PF07976">
    <property type="entry name" value="Phe_hydrox_dim"/>
    <property type="match status" value="1"/>
</dbReference>
<evidence type="ECO:0000256" key="1">
    <source>
        <dbReference type="ARBA" id="ARBA00023002"/>
    </source>
</evidence>
<evidence type="ECO:0000259" key="3">
    <source>
        <dbReference type="Pfam" id="PF07976"/>
    </source>
</evidence>
<dbReference type="InterPro" id="IPR036249">
    <property type="entry name" value="Thioredoxin-like_sf"/>
</dbReference>
<dbReference type="GO" id="GO:0016491">
    <property type="term" value="F:oxidoreductase activity"/>
    <property type="evidence" value="ECO:0007669"/>
    <property type="project" value="UniProtKB-KW"/>
</dbReference>
<dbReference type="Gene3D" id="3.40.30.20">
    <property type="match status" value="2"/>
</dbReference>
<feature type="domain" description="Phenol hydroxylase-like C-terminal dimerisation" evidence="3">
    <location>
        <begin position="318"/>
        <end position="370"/>
    </location>
</feature>
<protein>
    <recommendedName>
        <fullName evidence="3">Phenol hydroxylase-like C-terminal dimerisation domain-containing protein</fullName>
    </recommendedName>
</protein>
<keyword evidence="1" id="KW-0560">Oxidoreductase</keyword>